<feature type="region of interest" description="Disordered" evidence="4">
    <location>
        <begin position="522"/>
        <end position="544"/>
    </location>
</feature>
<feature type="domain" description="Pyrin" evidence="5">
    <location>
        <begin position="1"/>
        <end position="88"/>
    </location>
</feature>
<feature type="domain" description="HIN-200" evidence="6">
    <location>
        <begin position="642"/>
        <end position="840"/>
    </location>
</feature>
<protein>
    <submittedName>
        <fullName evidence="7">Interferon-activable protein 203</fullName>
    </submittedName>
</protein>
<feature type="compositionally biased region" description="Polar residues" evidence="4">
    <location>
        <begin position="218"/>
        <end position="230"/>
    </location>
</feature>
<dbReference type="InterPro" id="IPR012340">
    <property type="entry name" value="NA-bd_OB-fold"/>
</dbReference>
<evidence type="ECO:0000256" key="4">
    <source>
        <dbReference type="SAM" id="MobiDB-lite"/>
    </source>
</evidence>
<evidence type="ECO:0000313" key="7">
    <source>
        <dbReference type="EMBL" id="GAB1285740.1"/>
    </source>
</evidence>
<comment type="subcellular location">
    <subcellularLocation>
        <location evidence="1">Nucleus</location>
    </subcellularLocation>
</comment>
<dbReference type="Pfam" id="PF02760">
    <property type="entry name" value="HIN"/>
    <property type="match status" value="1"/>
</dbReference>
<dbReference type="PANTHER" id="PTHR12200:SF24">
    <property type="entry name" value="INTERFERON ACTIVATED GENE 207-RELATED"/>
    <property type="match status" value="1"/>
</dbReference>
<proteinExistence type="inferred from homology"/>
<evidence type="ECO:0000259" key="5">
    <source>
        <dbReference type="PROSITE" id="PS50824"/>
    </source>
</evidence>
<dbReference type="InterPro" id="IPR040205">
    <property type="entry name" value="HIN-200"/>
</dbReference>
<dbReference type="SUPFAM" id="SSF159141">
    <property type="entry name" value="HIN-2000 domain-like"/>
    <property type="match status" value="2"/>
</dbReference>
<dbReference type="SMART" id="SM01289">
    <property type="entry name" value="PYRIN"/>
    <property type="match status" value="1"/>
</dbReference>
<evidence type="ECO:0000259" key="6">
    <source>
        <dbReference type="PROSITE" id="PS50834"/>
    </source>
</evidence>
<dbReference type="Gene3D" id="1.10.533.10">
    <property type="entry name" value="Death Domain, Fas"/>
    <property type="match status" value="1"/>
</dbReference>
<dbReference type="PANTHER" id="PTHR12200">
    <property type="entry name" value="INTERFERON-INDUCIBLE PROTEIN AIM2 FAMILY MEMBER"/>
    <property type="match status" value="1"/>
</dbReference>
<dbReference type="Pfam" id="PF02758">
    <property type="entry name" value="PYRIN"/>
    <property type="match status" value="1"/>
</dbReference>
<dbReference type="EMBL" id="BAAFST010000001">
    <property type="protein sequence ID" value="GAB1285740.1"/>
    <property type="molecule type" value="Genomic_DNA"/>
</dbReference>
<dbReference type="CDD" id="cd08305">
    <property type="entry name" value="Pyrin"/>
    <property type="match status" value="1"/>
</dbReference>
<evidence type="ECO:0000256" key="1">
    <source>
        <dbReference type="ARBA" id="ARBA00004123"/>
    </source>
</evidence>
<name>A0ABQ0EG26_APOSI</name>
<keyword evidence="8" id="KW-1185">Reference proteome</keyword>
<comment type="caution">
    <text evidence="7">The sequence shown here is derived from an EMBL/GenBank/DDBJ whole genome shotgun (WGS) entry which is preliminary data.</text>
</comment>
<reference evidence="7 8" key="1">
    <citation type="submission" date="2024-08" db="EMBL/GenBank/DDBJ databases">
        <title>The draft genome of Apodemus speciosus.</title>
        <authorList>
            <person name="Nabeshima K."/>
            <person name="Suzuki S."/>
            <person name="Onuma M."/>
        </authorList>
    </citation>
    <scope>NUCLEOTIDE SEQUENCE [LARGE SCALE GENOMIC DNA]</scope>
    <source>
        <strain evidence="7">IB14-021</strain>
    </source>
</reference>
<feature type="compositionally biased region" description="Polar residues" evidence="4">
    <location>
        <begin position="617"/>
        <end position="635"/>
    </location>
</feature>
<dbReference type="InterPro" id="IPR011029">
    <property type="entry name" value="DEATH-like_dom_sf"/>
</dbReference>
<feature type="compositionally biased region" description="Low complexity" evidence="4">
    <location>
        <begin position="194"/>
        <end position="203"/>
    </location>
</feature>
<feature type="compositionally biased region" description="Polar residues" evidence="4">
    <location>
        <begin position="105"/>
        <end position="142"/>
    </location>
</feature>
<dbReference type="InterPro" id="IPR004020">
    <property type="entry name" value="DAPIN"/>
</dbReference>
<sequence>MVNEYKWIVLLKGLKPISDDHFCLFKSLMSSDLRLERSMQEQYTRVQIADMMEDEFPDDAGLSKLIKFCEDLPALKKRADILKERSEAIGKTSLEINRKEAGPATATSTTRHMNEALSQSERGETSTALAMTSPAQEESATAQKKRKRITKTEGGKKTKLTQKQTQLPEPSGTDIKKDEDCVQITLKPPPTPPSSSSNKKNTTIQKHGITKTEDPQEKQQLGEFSSTSNFPDEGHSAIASNSVQSSQKLLEAHLHLKMTPSFPPSPCQNSPVSQASDSSIRLNSNVHSMFSSGAHVIHEPPQAAFTYAMVPPTTSEAVFLSPEMSSTSTQDLPLPASAAFNSTDASHSQAIGSRNAQTASVPSATLTSKDQFIKMPPPATASSNAQVPSTLASLSKSISFTHIPQTTTSSSNKTLNSAKVKDSKNVQAPQIFLLTVPNYFQTPLAPPSATHNSLTSPLVSTSVATSSAQTTKIHPETGSICAHALQVPPSTVSRSVCTIQLTQGVKSSTGKDLPLTKVTSSRNIQAPHMSSAPQSSRLLVPNATSSTASSSIQAQHAISSTASSSLLVQHGTPSTALSSLLDSHATLPTASNRFFPLQLSQATASIAHSALPGPSATVHNSTSKEMTFSSNNKVTETPKRGIIPKEPAKEEGHQRGPKQVMVLKVTEPFTYDMKEDKRMFHATVATETEFFRVKVFDTALKSKIIPKKIIVISDYFGCNGFLEIYRASCVSDVNVNQTMVISKTLRQRANATPKISYLFSQAKGTFVNGEFVVFTKTERNKLIYYGIEDDTGKMEVVVYGRLTSIRCEPGSKLRLVCFELTSTEDTWQLKSVRHSYMQGSSMIECEGKPLNPDSGDSL</sequence>
<evidence type="ECO:0000256" key="3">
    <source>
        <dbReference type="ARBA" id="ARBA00023242"/>
    </source>
</evidence>
<dbReference type="Proteomes" id="UP001623349">
    <property type="component" value="Unassembled WGS sequence"/>
</dbReference>
<dbReference type="InterPro" id="IPR004021">
    <property type="entry name" value="HIN200/IF120x"/>
</dbReference>
<feature type="region of interest" description="Disordered" evidence="4">
    <location>
        <begin position="613"/>
        <end position="657"/>
    </location>
</feature>
<accession>A0ABQ0EG26</accession>
<dbReference type="PROSITE" id="PS50824">
    <property type="entry name" value="DAPIN"/>
    <property type="match status" value="1"/>
</dbReference>
<organism evidence="7 8">
    <name type="scientific">Apodemus speciosus</name>
    <name type="common">Large Japanese field mouse</name>
    <dbReference type="NCBI Taxonomy" id="105296"/>
    <lineage>
        <taxon>Eukaryota</taxon>
        <taxon>Metazoa</taxon>
        <taxon>Chordata</taxon>
        <taxon>Craniata</taxon>
        <taxon>Vertebrata</taxon>
        <taxon>Euteleostomi</taxon>
        <taxon>Mammalia</taxon>
        <taxon>Eutheria</taxon>
        <taxon>Euarchontoglires</taxon>
        <taxon>Glires</taxon>
        <taxon>Rodentia</taxon>
        <taxon>Myomorpha</taxon>
        <taxon>Muroidea</taxon>
        <taxon>Muridae</taxon>
        <taxon>Murinae</taxon>
        <taxon>Apodemus</taxon>
    </lineage>
</organism>
<gene>
    <name evidence="7" type="ORF">APTSU1_000097000</name>
</gene>
<dbReference type="Gene3D" id="2.40.50.140">
    <property type="entry name" value="Nucleic acid-binding proteins"/>
    <property type="match status" value="2"/>
</dbReference>
<keyword evidence="3" id="KW-0539">Nucleus</keyword>
<comment type="similarity">
    <text evidence="2">Belongs to the HIN-200 family.</text>
</comment>
<evidence type="ECO:0000256" key="2">
    <source>
        <dbReference type="ARBA" id="ARBA00008647"/>
    </source>
</evidence>
<evidence type="ECO:0000313" key="8">
    <source>
        <dbReference type="Proteomes" id="UP001623349"/>
    </source>
</evidence>
<dbReference type="PROSITE" id="PS50834">
    <property type="entry name" value="HIN_200"/>
    <property type="match status" value="1"/>
</dbReference>
<feature type="region of interest" description="Disordered" evidence="4">
    <location>
        <begin position="97"/>
        <end position="237"/>
    </location>
</feature>